<evidence type="ECO:0000259" key="3">
    <source>
        <dbReference type="Pfam" id="PF07261"/>
    </source>
</evidence>
<dbReference type="Pfam" id="PF25888">
    <property type="entry name" value="WHD_DnaB"/>
    <property type="match status" value="1"/>
</dbReference>
<dbReference type="RefSeq" id="WP_024371393.1">
    <property type="nucleotide sequence ID" value="NZ_UGGP01000001.1"/>
</dbReference>
<dbReference type="STRING" id="1397694.GCA_000702585_01619"/>
<name>A0A377FTD6_9BACL</name>
<dbReference type="InterPro" id="IPR058660">
    <property type="entry name" value="WHD_DnaB"/>
</dbReference>
<feature type="domain" description="Replicative helicase loading/DNA remodeling protein DnaB N-terminal winged helix" evidence="4">
    <location>
        <begin position="25"/>
        <end position="202"/>
    </location>
</feature>
<dbReference type="InterPro" id="IPR034829">
    <property type="entry name" value="DnaD-like_sf"/>
</dbReference>
<comment type="similarity">
    <text evidence="1">Belongs to the DnaB/DnaD family.</text>
</comment>
<evidence type="ECO:0000256" key="1">
    <source>
        <dbReference type="ARBA" id="ARBA00093462"/>
    </source>
</evidence>
<dbReference type="OrthoDB" id="2082007at2"/>
<feature type="region of interest" description="Disordered" evidence="2">
    <location>
        <begin position="385"/>
        <end position="434"/>
    </location>
</feature>
<evidence type="ECO:0000259" key="4">
    <source>
        <dbReference type="Pfam" id="PF25888"/>
    </source>
</evidence>
<organism evidence="5 6">
    <name type="scientific">Exiguobacterium aurantiacum</name>
    <dbReference type="NCBI Taxonomy" id="33987"/>
    <lineage>
        <taxon>Bacteria</taxon>
        <taxon>Bacillati</taxon>
        <taxon>Bacillota</taxon>
        <taxon>Bacilli</taxon>
        <taxon>Bacillales</taxon>
        <taxon>Bacillales Family XII. Incertae Sedis</taxon>
        <taxon>Exiguobacterium</taxon>
    </lineage>
</organism>
<dbReference type="Proteomes" id="UP000254060">
    <property type="component" value="Unassembled WGS sequence"/>
</dbReference>
<evidence type="ECO:0000313" key="6">
    <source>
        <dbReference type="Proteomes" id="UP000254060"/>
    </source>
</evidence>
<evidence type="ECO:0000256" key="2">
    <source>
        <dbReference type="SAM" id="MobiDB-lite"/>
    </source>
</evidence>
<dbReference type="EMBL" id="UGGP01000001">
    <property type="protein sequence ID" value="STO07756.1"/>
    <property type="molecule type" value="Genomic_DNA"/>
</dbReference>
<dbReference type="Pfam" id="PF07261">
    <property type="entry name" value="DnaB_2"/>
    <property type="match status" value="1"/>
</dbReference>
<protein>
    <submittedName>
        <fullName evidence="5">Replication initiation and membrane attachment protein</fullName>
    </submittedName>
</protein>
<dbReference type="InterPro" id="IPR006343">
    <property type="entry name" value="DnaB/C_C"/>
</dbReference>
<sequence length="450" mass="52198">MEKERTIFGTDELLIMSTGLIDRESYQSLYHLYQPVIGVRALALYQTLWSELKPGKMKSNYMSHSALCELLDYSINELTDSLFRLEAIGLVRTYKTKDARVTQYVYQLRVPLAPHTFLNDGLLSSFLFYKVGEVRFKQLQGRFTIDPLPAGIVEVTKDFNEVFDVKGVNHMAFTQKNYEKPDRAKIEINYTFDMDIVKKLTNFPVGFFTKKLDETITKLAYVSQIDEELMAEMLKEYFVHEAYLPLSEQEKRDGCRQMVLQLKKKQTRHRKVKSDETTKAAVGDLHDVAVMETAHPHQYVSTLRKTPQLSKSDEQLIIEMVDTLGLAPSVINALFYYCIEVKKQTRLSENYVMRIATSWKTAGYLHAKDALEQEATQDALIEKKQQKRENVQRTTVGARRKTQQTELPKWLEEEAKEQRSYDQKRKQELESSVPDDAELVKLLNELKEKG</sequence>
<feature type="domain" description="DnaB/C C-terminal" evidence="3">
    <location>
        <begin position="309"/>
        <end position="373"/>
    </location>
</feature>
<dbReference type="Gene3D" id="1.10.10.630">
    <property type="entry name" value="DnaD domain-like"/>
    <property type="match status" value="1"/>
</dbReference>
<feature type="compositionally biased region" description="Basic and acidic residues" evidence="2">
    <location>
        <begin position="409"/>
        <end position="429"/>
    </location>
</feature>
<dbReference type="AlphaFoldDB" id="A0A377FTD6"/>
<accession>A0A377FTD6</accession>
<proteinExistence type="inferred from homology"/>
<gene>
    <name evidence="5" type="primary">dnaB</name>
    <name evidence="5" type="ORF">NCTC13163_01111</name>
</gene>
<reference evidence="5 6" key="1">
    <citation type="submission" date="2018-06" db="EMBL/GenBank/DDBJ databases">
        <authorList>
            <consortium name="Pathogen Informatics"/>
            <person name="Doyle S."/>
        </authorList>
    </citation>
    <scope>NUCLEOTIDE SEQUENCE [LARGE SCALE GENOMIC DNA]</scope>
    <source>
        <strain evidence="5 6">NCTC13163</strain>
    </source>
</reference>
<evidence type="ECO:0000313" key="5">
    <source>
        <dbReference type="EMBL" id="STO07756.1"/>
    </source>
</evidence>